<dbReference type="PANTHER" id="PTHR43539:SF68">
    <property type="entry name" value="FLAVIN-BINDING MONOOXYGENASE-LIKE PROTEIN (AFU_ORTHOLOGUE AFUA_4G09220)"/>
    <property type="match status" value="1"/>
</dbReference>
<dbReference type="Proteomes" id="UP000078343">
    <property type="component" value="Unassembled WGS sequence"/>
</dbReference>
<dbReference type="PRINTS" id="PR00411">
    <property type="entry name" value="PNDRDTASEI"/>
</dbReference>
<dbReference type="Gene3D" id="3.50.50.60">
    <property type="entry name" value="FAD/NAD(P)-binding domain"/>
    <property type="match status" value="1"/>
</dbReference>
<dbReference type="InterPro" id="IPR036188">
    <property type="entry name" value="FAD/NAD-bd_sf"/>
</dbReference>
<sequence length="598" mass="66104">MAIKYPNVVTNVLPKLPGSLPSGNVPRDVNPLAVATACVKFLDRLRAEHLTPDALWRDMLALTGSLRTIFSAQAIEAAWADTTTALKAGNFALVEDSARVVQLDPETSWVEARFTFDTHGEPATSCSGFISLVHDAESGWRIWVLRTIIEQLSGHGDVDKAPTPQSSHQPSPPEHNDYDFDCLIVGGGQSGLSTAGRLQALGVKYLVVEKHRSVGDSWMTRYDAVKLHNTKHYLHLPFERTFDETYPLYLTKFDLARGYQQWASKYGINIWLSTKMHSGSWDAAQNRWKIKLLRNGGGEEVEVTASHIIFAVGAGGQVPSMPRYPGIENYKGHVIHSSEYTSAAAWTGKRGIVVGTANTAHDMAEDMLAHGLSVTMIQRSRTFVFPAEYFKFIQDRLYNETFDIDLADRIQFSNPLSVARQIAQRTLHPLAAAEPERFDALERAGFKVERFGDMHHHLNERQGGHYVDVGASAKIAKGLIKIKSDALPVCYTQDGLKFSDGSELHADVIVYATGFVGNIRQTVYETLGAEVADQVEDFWGLNHEGELLGAFKPSGHPRLWYIGGGCGHSRHYSRFVALQVKAAVLGTPLPIYKDSISC</sequence>
<gene>
    <name evidence="2" type="ORF">AYL99_10715</name>
</gene>
<organism evidence="2 3">
    <name type="scientific">Fonsecaea erecta</name>
    <dbReference type="NCBI Taxonomy" id="1367422"/>
    <lineage>
        <taxon>Eukaryota</taxon>
        <taxon>Fungi</taxon>
        <taxon>Dikarya</taxon>
        <taxon>Ascomycota</taxon>
        <taxon>Pezizomycotina</taxon>
        <taxon>Eurotiomycetes</taxon>
        <taxon>Chaetothyriomycetidae</taxon>
        <taxon>Chaetothyriales</taxon>
        <taxon>Herpotrichiellaceae</taxon>
        <taxon>Fonsecaea</taxon>
    </lineage>
</organism>
<evidence type="ECO:0008006" key="4">
    <source>
        <dbReference type="Google" id="ProtNLM"/>
    </source>
</evidence>
<dbReference type="OrthoDB" id="74360at2759"/>
<accession>A0A178Z7J5</accession>
<dbReference type="GO" id="GO:0050660">
    <property type="term" value="F:flavin adenine dinucleotide binding"/>
    <property type="evidence" value="ECO:0007669"/>
    <property type="project" value="TreeGrafter"/>
</dbReference>
<proteinExistence type="predicted"/>
<protein>
    <recommendedName>
        <fullName evidence="4">FAD/NAD(P)-binding domain-containing protein</fullName>
    </recommendedName>
</protein>
<dbReference type="AlphaFoldDB" id="A0A178Z7J5"/>
<name>A0A178Z7J5_9EURO</name>
<keyword evidence="3" id="KW-1185">Reference proteome</keyword>
<dbReference type="GO" id="GO:0004497">
    <property type="term" value="F:monooxygenase activity"/>
    <property type="evidence" value="ECO:0007669"/>
    <property type="project" value="TreeGrafter"/>
</dbReference>
<keyword evidence="1" id="KW-0560">Oxidoreductase</keyword>
<evidence type="ECO:0000313" key="2">
    <source>
        <dbReference type="EMBL" id="OAP55015.1"/>
    </source>
</evidence>
<dbReference type="SUPFAM" id="SSF51905">
    <property type="entry name" value="FAD/NAD(P)-binding domain"/>
    <property type="match status" value="2"/>
</dbReference>
<dbReference type="GeneID" id="30014883"/>
<comment type="caution">
    <text evidence="2">The sequence shown here is derived from an EMBL/GenBank/DDBJ whole genome shotgun (WGS) entry which is preliminary data.</text>
</comment>
<dbReference type="RefSeq" id="XP_018688382.1">
    <property type="nucleotide sequence ID" value="XM_018842221.1"/>
</dbReference>
<evidence type="ECO:0000313" key="3">
    <source>
        <dbReference type="Proteomes" id="UP000078343"/>
    </source>
</evidence>
<dbReference type="EMBL" id="LVYI01000012">
    <property type="protein sequence ID" value="OAP55015.1"/>
    <property type="molecule type" value="Genomic_DNA"/>
</dbReference>
<dbReference type="PANTHER" id="PTHR43539">
    <property type="entry name" value="FLAVIN-BINDING MONOOXYGENASE-LIKE PROTEIN (AFU_ORTHOLOGUE AFUA_4G09220)"/>
    <property type="match status" value="1"/>
</dbReference>
<dbReference type="Pfam" id="PF13738">
    <property type="entry name" value="Pyr_redox_3"/>
    <property type="match status" value="1"/>
</dbReference>
<dbReference type="InterPro" id="IPR050982">
    <property type="entry name" value="Auxin_biosynth/cation_transpt"/>
</dbReference>
<evidence type="ECO:0000256" key="1">
    <source>
        <dbReference type="ARBA" id="ARBA00023002"/>
    </source>
</evidence>
<reference evidence="2 3" key="1">
    <citation type="submission" date="2016-04" db="EMBL/GenBank/DDBJ databases">
        <title>Draft genome of Fonsecaea erecta CBS 125763.</title>
        <authorList>
            <person name="Weiss V.A."/>
            <person name="Vicente V.A."/>
            <person name="Raittz R.T."/>
            <person name="Moreno L.F."/>
            <person name="De Souza E.M."/>
            <person name="Pedrosa F.O."/>
            <person name="Steffens M.B."/>
            <person name="Faoro H."/>
            <person name="Tadra-Sfeir M.Z."/>
            <person name="Najafzadeh M.J."/>
            <person name="Felipe M.S."/>
            <person name="Teixeira M."/>
            <person name="Sun J."/>
            <person name="Xi L."/>
            <person name="Gomes R."/>
            <person name="De Azevedo C.M."/>
            <person name="Salgado C.G."/>
            <person name="Da Silva M.B."/>
            <person name="Nascimento M.F."/>
            <person name="Queiroz-Telles F."/>
            <person name="Attili D.S."/>
            <person name="Gorbushina A."/>
        </authorList>
    </citation>
    <scope>NUCLEOTIDE SEQUENCE [LARGE SCALE GENOMIC DNA]</scope>
    <source>
        <strain evidence="2 3">CBS 125763</strain>
    </source>
</reference>